<dbReference type="EMBL" id="QKZQ01000003">
    <property type="protein sequence ID" value="PZX46745.1"/>
    <property type="molecule type" value="Genomic_DNA"/>
</dbReference>
<dbReference type="InterPro" id="IPR013573">
    <property type="entry name" value="Tscrpt_reg_YcdC_C"/>
</dbReference>
<proteinExistence type="predicted"/>
<feature type="domain" description="HTH tetR-type" evidence="4">
    <location>
        <begin position="25"/>
        <end position="85"/>
    </location>
</feature>
<keyword evidence="6" id="KW-1185">Reference proteome</keyword>
<dbReference type="AlphaFoldDB" id="A0A2W7R829"/>
<feature type="DNA-binding region" description="H-T-H motif" evidence="2">
    <location>
        <begin position="48"/>
        <end position="67"/>
    </location>
</feature>
<evidence type="ECO:0000256" key="1">
    <source>
        <dbReference type="ARBA" id="ARBA00023125"/>
    </source>
</evidence>
<comment type="caution">
    <text evidence="5">The sequence shown here is derived from an EMBL/GenBank/DDBJ whole genome shotgun (WGS) entry which is preliminary data.</text>
</comment>
<evidence type="ECO:0000256" key="3">
    <source>
        <dbReference type="SAM" id="MobiDB-lite"/>
    </source>
</evidence>
<dbReference type="Proteomes" id="UP000249364">
    <property type="component" value="Unassembled WGS sequence"/>
</dbReference>
<dbReference type="Gene3D" id="1.10.357.10">
    <property type="entry name" value="Tetracycline Repressor, domain 2"/>
    <property type="match status" value="1"/>
</dbReference>
<evidence type="ECO:0000259" key="4">
    <source>
        <dbReference type="PROSITE" id="PS50977"/>
    </source>
</evidence>
<dbReference type="PROSITE" id="PS50977">
    <property type="entry name" value="HTH_TETR_2"/>
    <property type="match status" value="1"/>
</dbReference>
<name>A0A2W7R829_9RHOB</name>
<dbReference type="InterPro" id="IPR050109">
    <property type="entry name" value="HTH-type_TetR-like_transc_reg"/>
</dbReference>
<dbReference type="PANTHER" id="PTHR30055:SF196">
    <property type="entry name" value="HTH-TYPE TRANSCRIPTIONAL REGULATOR RUTR"/>
    <property type="match status" value="1"/>
</dbReference>
<sequence>MPAPRLPIAEKPGSARKAPRSRIQKRNREIILDAALEVFSTHGFRGATLDQIATQAGLSKPNLLYYFDSKDAIHRELLTRLLDTWLDPLRMLNPDGAPQAEIMAYMRRKLQMSRDFPRESRLFANEILQGAPRMEAFIRTDLRALVDEKAQLLQAWADAGRIARIDPYHLIFSIWSLTQHYADFAPQIAMIRGDRHEPTEGAEEFLEHLYSRLLAP</sequence>
<dbReference type="InterPro" id="IPR036271">
    <property type="entry name" value="Tet_transcr_reg_TetR-rel_C_sf"/>
</dbReference>
<dbReference type="Pfam" id="PF00440">
    <property type="entry name" value="TetR_N"/>
    <property type="match status" value="1"/>
</dbReference>
<reference evidence="5 6" key="1">
    <citation type="submission" date="2018-06" db="EMBL/GenBank/DDBJ databases">
        <title>Genomic Encyclopedia of Archaeal and Bacterial Type Strains, Phase II (KMG-II): from individual species to whole genera.</title>
        <authorList>
            <person name="Goeker M."/>
        </authorList>
    </citation>
    <scope>NUCLEOTIDE SEQUENCE [LARGE SCALE GENOMIC DNA]</scope>
    <source>
        <strain evidence="5 6">DSM 13087</strain>
    </source>
</reference>
<protein>
    <submittedName>
        <fullName evidence="5">TetR family transcriptional regulator</fullName>
    </submittedName>
</protein>
<dbReference type="RefSeq" id="WP_071470691.1">
    <property type="nucleotide sequence ID" value="NZ_MEHT01000045.1"/>
</dbReference>
<dbReference type="GO" id="GO:0045892">
    <property type="term" value="P:negative regulation of DNA-templated transcription"/>
    <property type="evidence" value="ECO:0007669"/>
    <property type="project" value="InterPro"/>
</dbReference>
<dbReference type="OrthoDB" id="2356263at2"/>
<dbReference type="Pfam" id="PF08362">
    <property type="entry name" value="TetR_C_3"/>
    <property type="match status" value="1"/>
</dbReference>
<dbReference type="GO" id="GO:0003700">
    <property type="term" value="F:DNA-binding transcription factor activity"/>
    <property type="evidence" value="ECO:0007669"/>
    <property type="project" value="TreeGrafter"/>
</dbReference>
<gene>
    <name evidence="5" type="ORF">LY56_00953</name>
</gene>
<dbReference type="SUPFAM" id="SSF46689">
    <property type="entry name" value="Homeodomain-like"/>
    <property type="match status" value="1"/>
</dbReference>
<dbReference type="GO" id="GO:0000976">
    <property type="term" value="F:transcription cis-regulatory region binding"/>
    <property type="evidence" value="ECO:0007669"/>
    <property type="project" value="TreeGrafter"/>
</dbReference>
<dbReference type="Gene3D" id="1.10.10.60">
    <property type="entry name" value="Homeodomain-like"/>
    <property type="match status" value="1"/>
</dbReference>
<evidence type="ECO:0000313" key="5">
    <source>
        <dbReference type="EMBL" id="PZX46745.1"/>
    </source>
</evidence>
<organism evidence="5 6">
    <name type="scientific">Roseinatronobacter thiooxidans</name>
    <dbReference type="NCBI Taxonomy" id="121821"/>
    <lineage>
        <taxon>Bacteria</taxon>
        <taxon>Pseudomonadati</taxon>
        <taxon>Pseudomonadota</taxon>
        <taxon>Alphaproteobacteria</taxon>
        <taxon>Rhodobacterales</taxon>
        <taxon>Paracoccaceae</taxon>
        <taxon>Roseinatronobacter</taxon>
    </lineage>
</organism>
<evidence type="ECO:0000256" key="2">
    <source>
        <dbReference type="PROSITE-ProRule" id="PRU00335"/>
    </source>
</evidence>
<dbReference type="SUPFAM" id="SSF48498">
    <property type="entry name" value="Tetracyclin repressor-like, C-terminal domain"/>
    <property type="match status" value="1"/>
</dbReference>
<dbReference type="InterPro" id="IPR009057">
    <property type="entry name" value="Homeodomain-like_sf"/>
</dbReference>
<dbReference type="STRING" id="121821.GCA_001870675_02898"/>
<dbReference type="PRINTS" id="PR00455">
    <property type="entry name" value="HTHTETR"/>
</dbReference>
<accession>A0A2W7R829</accession>
<dbReference type="InterPro" id="IPR001647">
    <property type="entry name" value="HTH_TetR"/>
</dbReference>
<keyword evidence="1 2" id="KW-0238">DNA-binding</keyword>
<feature type="region of interest" description="Disordered" evidence="3">
    <location>
        <begin position="1"/>
        <end position="22"/>
    </location>
</feature>
<dbReference type="PANTHER" id="PTHR30055">
    <property type="entry name" value="HTH-TYPE TRANSCRIPTIONAL REGULATOR RUTR"/>
    <property type="match status" value="1"/>
</dbReference>
<evidence type="ECO:0000313" key="6">
    <source>
        <dbReference type="Proteomes" id="UP000249364"/>
    </source>
</evidence>